<evidence type="ECO:0000256" key="1">
    <source>
        <dbReference type="SAM" id="Phobius"/>
    </source>
</evidence>
<keyword evidence="1" id="KW-0812">Transmembrane</keyword>
<keyword evidence="1" id="KW-0472">Membrane</keyword>
<accession>A0A238D184</accession>
<feature type="transmembrane region" description="Helical" evidence="1">
    <location>
        <begin position="132"/>
        <end position="153"/>
    </location>
</feature>
<dbReference type="EMBL" id="FLMQ01000045">
    <property type="protein sequence ID" value="SBP87012.1"/>
    <property type="molecule type" value="Genomic_DNA"/>
</dbReference>
<evidence type="ECO:0000313" key="3">
    <source>
        <dbReference type="Proteomes" id="UP000214566"/>
    </source>
</evidence>
<sequence>MADHMRIQVAALAGIDLHAGHTGRTDALSVERGFLVTLDHRETELAAQVGEGAGEQRGLSGPRAGDEIQSEDAALLEQPSVVAGVAVVLAQNVLLDLHHARLAQPRRVGASGAVAVVVVGSARHPLDRVGVVMMVLGMIVRMVVIVAMAVVIVMMMRVMHSTGAGEGLTADPGFALGTTANGTHISRPPVP</sequence>
<keyword evidence="3" id="KW-1185">Reference proteome</keyword>
<dbReference type="Proteomes" id="UP000214566">
    <property type="component" value="Unassembled WGS sequence"/>
</dbReference>
<name>A0A238D184_THIDL</name>
<gene>
    <name evidence="2" type="ORF">THIARS_50260</name>
</gene>
<protein>
    <submittedName>
        <fullName evidence="2">Uncharacterized protein</fullName>
    </submittedName>
</protein>
<proteinExistence type="predicted"/>
<organism evidence="2 3">
    <name type="scientific">Thiomonas delicata</name>
    <name type="common">Thiomonas cuprina</name>
    <dbReference type="NCBI Taxonomy" id="364030"/>
    <lineage>
        <taxon>Bacteria</taxon>
        <taxon>Pseudomonadati</taxon>
        <taxon>Pseudomonadota</taxon>
        <taxon>Betaproteobacteria</taxon>
        <taxon>Burkholderiales</taxon>
        <taxon>Thiomonas</taxon>
    </lineage>
</organism>
<reference evidence="2 3" key="1">
    <citation type="submission" date="2016-06" db="EMBL/GenBank/DDBJ databases">
        <authorList>
            <person name="Kjaerup R.B."/>
            <person name="Dalgaard T.S."/>
            <person name="Juul-Madsen H.R."/>
        </authorList>
    </citation>
    <scope>NUCLEOTIDE SEQUENCE [LARGE SCALE GENOMIC DNA]</scope>
    <source>
        <strain evidence="2 3">DSM 16361</strain>
    </source>
</reference>
<evidence type="ECO:0000313" key="2">
    <source>
        <dbReference type="EMBL" id="SBP87012.1"/>
    </source>
</evidence>
<keyword evidence="1" id="KW-1133">Transmembrane helix</keyword>
<dbReference type="AlphaFoldDB" id="A0A238D184"/>